<keyword evidence="1" id="KW-0862">Zinc</keyword>
<dbReference type="AlphaFoldDB" id="A0A8H8U271"/>
<evidence type="ECO:0000313" key="4">
    <source>
        <dbReference type="EMBL" id="TVY31167.1"/>
    </source>
</evidence>
<name>A0A8H8U271_9HELO</name>
<feature type="region of interest" description="Disordered" evidence="2">
    <location>
        <begin position="51"/>
        <end position="73"/>
    </location>
</feature>
<dbReference type="RefSeq" id="XP_031009949.1">
    <property type="nucleotide sequence ID" value="XM_031145121.1"/>
</dbReference>
<dbReference type="EMBL" id="QGMH01000001">
    <property type="protein sequence ID" value="TVY31167.1"/>
    <property type="molecule type" value="Genomic_DNA"/>
</dbReference>
<dbReference type="Gene3D" id="3.30.60.190">
    <property type="match status" value="1"/>
</dbReference>
<dbReference type="Proteomes" id="UP000431533">
    <property type="component" value="Unassembled WGS sequence"/>
</dbReference>
<dbReference type="PROSITE" id="PS00028">
    <property type="entry name" value="ZINC_FINGER_C2H2_1"/>
    <property type="match status" value="1"/>
</dbReference>
<dbReference type="CDD" id="cd23024">
    <property type="entry name" value="zf-HIT_ZNHIT2-3"/>
    <property type="match status" value="1"/>
</dbReference>
<comment type="caution">
    <text evidence="4">The sequence shown here is derived from an EMBL/GenBank/DDBJ whole genome shotgun (WGS) entry which is preliminary data.</text>
</comment>
<dbReference type="InterPro" id="IPR007529">
    <property type="entry name" value="Znf_HIT"/>
</dbReference>
<sequence>MFILDPATIVAQVKVCGVCNEVESKYKCSRCYLPYCSVACSKLHNQTHPALEPPPKADGPPPEPQPSKGVPRAGTVAAAGYKGPFAALDSSTELQELFRKHPNLRSQLEAINSATLPPVEGYGLAQGGSRKGGKVEPWNSDRGLQKGVEALSKARNTSGEDGRCIREFSRLVLQLLSGDDGDQAADVIQKNIAEENTRIIEQLLNNER</sequence>
<protein>
    <recommendedName>
        <fullName evidence="3">HIT-type domain-containing protein</fullName>
    </recommendedName>
</protein>
<keyword evidence="1" id="KW-0479">Metal-binding</keyword>
<dbReference type="GO" id="GO:0008270">
    <property type="term" value="F:zinc ion binding"/>
    <property type="evidence" value="ECO:0007669"/>
    <property type="project" value="UniProtKB-UniRule"/>
</dbReference>
<gene>
    <name evidence="4" type="ORF">LHYA1_G000127</name>
</gene>
<feature type="region of interest" description="Disordered" evidence="2">
    <location>
        <begin position="125"/>
        <end position="144"/>
    </location>
</feature>
<evidence type="ECO:0000256" key="2">
    <source>
        <dbReference type="SAM" id="MobiDB-lite"/>
    </source>
</evidence>
<proteinExistence type="predicted"/>
<keyword evidence="1" id="KW-0863">Zinc-finger</keyword>
<dbReference type="OrthoDB" id="18412at2759"/>
<organism evidence="4 5">
    <name type="scientific">Lachnellula hyalina</name>
    <dbReference type="NCBI Taxonomy" id="1316788"/>
    <lineage>
        <taxon>Eukaryota</taxon>
        <taxon>Fungi</taxon>
        <taxon>Dikarya</taxon>
        <taxon>Ascomycota</taxon>
        <taxon>Pezizomycotina</taxon>
        <taxon>Leotiomycetes</taxon>
        <taxon>Helotiales</taxon>
        <taxon>Lachnaceae</taxon>
        <taxon>Lachnellula</taxon>
    </lineage>
</organism>
<dbReference type="InterPro" id="IPR013087">
    <property type="entry name" value="Znf_C2H2_type"/>
</dbReference>
<accession>A0A8H8U271</accession>
<dbReference type="GeneID" id="41980325"/>
<dbReference type="Pfam" id="PF04438">
    <property type="entry name" value="zf-HIT"/>
    <property type="match status" value="1"/>
</dbReference>
<evidence type="ECO:0000259" key="3">
    <source>
        <dbReference type="PROSITE" id="PS51083"/>
    </source>
</evidence>
<dbReference type="SUPFAM" id="SSF144232">
    <property type="entry name" value="HIT/MYND zinc finger-like"/>
    <property type="match status" value="1"/>
</dbReference>
<feature type="domain" description="HIT-type" evidence="3">
    <location>
        <begin position="16"/>
        <end position="50"/>
    </location>
</feature>
<feature type="compositionally biased region" description="Pro residues" evidence="2">
    <location>
        <begin position="51"/>
        <end position="65"/>
    </location>
</feature>
<evidence type="ECO:0000256" key="1">
    <source>
        <dbReference type="PROSITE-ProRule" id="PRU00453"/>
    </source>
</evidence>
<dbReference type="PROSITE" id="PS51083">
    <property type="entry name" value="ZF_HIT"/>
    <property type="match status" value="1"/>
</dbReference>
<reference evidence="4 5" key="1">
    <citation type="submission" date="2018-05" db="EMBL/GenBank/DDBJ databases">
        <title>Genome sequencing and assembly of the regulated plant pathogen Lachnellula willkommii and related sister species for the development of diagnostic species identification markers.</title>
        <authorList>
            <person name="Giroux E."/>
            <person name="Bilodeau G."/>
        </authorList>
    </citation>
    <scope>NUCLEOTIDE SEQUENCE [LARGE SCALE GENOMIC DNA]</scope>
    <source>
        <strain evidence="4 5">CBS 185.66</strain>
    </source>
</reference>
<keyword evidence="5" id="KW-1185">Reference proteome</keyword>
<evidence type="ECO:0000313" key="5">
    <source>
        <dbReference type="Proteomes" id="UP000431533"/>
    </source>
</evidence>